<name>A0A6N2UN32_BIFLN</name>
<dbReference type="SUPFAM" id="SSF52540">
    <property type="entry name" value="P-loop containing nucleoside triphosphate hydrolases"/>
    <property type="match status" value="2"/>
</dbReference>
<evidence type="ECO:0000256" key="2">
    <source>
        <dbReference type="ARBA" id="ARBA00022448"/>
    </source>
</evidence>
<dbReference type="Gene3D" id="3.40.50.300">
    <property type="entry name" value="P-loop containing nucleotide triphosphate hydrolases"/>
    <property type="match status" value="2"/>
</dbReference>
<dbReference type="EC" id="3.6.3.-" evidence="7"/>
<dbReference type="InterPro" id="IPR003593">
    <property type="entry name" value="AAA+_ATPase"/>
</dbReference>
<reference evidence="7" key="1">
    <citation type="submission" date="2019-11" db="EMBL/GenBank/DDBJ databases">
        <authorList>
            <person name="Feng L."/>
        </authorList>
    </citation>
    <scope>NUCLEOTIDE SEQUENCE</scope>
    <source>
        <strain evidence="7">BlongumLFYP82</strain>
    </source>
</reference>
<dbReference type="PROSITE" id="PS00211">
    <property type="entry name" value="ABC_TRANSPORTER_1"/>
    <property type="match status" value="2"/>
</dbReference>
<dbReference type="AlphaFoldDB" id="A0A6N2UN32"/>
<dbReference type="PANTHER" id="PTHR43776">
    <property type="entry name" value="TRANSPORT ATP-BINDING PROTEIN"/>
    <property type="match status" value="1"/>
</dbReference>
<dbReference type="GO" id="GO:0016887">
    <property type="term" value="F:ATP hydrolysis activity"/>
    <property type="evidence" value="ECO:0007669"/>
    <property type="project" value="InterPro"/>
</dbReference>
<proteinExistence type="inferred from homology"/>
<comment type="similarity">
    <text evidence="1">Belongs to the ABC transporter superfamily.</text>
</comment>
<dbReference type="InterPro" id="IPR017871">
    <property type="entry name" value="ABC_transporter-like_CS"/>
</dbReference>
<accession>A0A6N2UN32</accession>
<dbReference type="CDD" id="cd03257">
    <property type="entry name" value="ABC_NikE_OppD_transporters"/>
    <property type="match status" value="2"/>
</dbReference>
<dbReference type="NCBIfam" id="NF007739">
    <property type="entry name" value="PRK10419.1"/>
    <property type="match status" value="2"/>
</dbReference>
<dbReference type="InterPro" id="IPR050319">
    <property type="entry name" value="ABC_transp_ATP-bind"/>
</dbReference>
<protein>
    <submittedName>
        <fullName evidence="6">ABC transporter ATP-binding protein</fullName>
    </submittedName>
    <submittedName>
        <fullName evidence="7">Glutathione import ATP-binding protein GsiA</fullName>
        <ecNumber evidence="7">3.6.3.-</ecNumber>
    </submittedName>
</protein>
<keyword evidence="3" id="KW-0547">Nucleotide-binding</keyword>
<dbReference type="PROSITE" id="PS50893">
    <property type="entry name" value="ABC_TRANSPORTER_2"/>
    <property type="match status" value="2"/>
</dbReference>
<dbReference type="InterPro" id="IPR027417">
    <property type="entry name" value="P-loop_NTPase"/>
</dbReference>
<evidence type="ECO:0000313" key="7">
    <source>
        <dbReference type="EMBL" id="VYT17681.1"/>
    </source>
</evidence>
<dbReference type="GO" id="GO:0005524">
    <property type="term" value="F:ATP binding"/>
    <property type="evidence" value="ECO:0007669"/>
    <property type="project" value="UniProtKB-KW"/>
</dbReference>
<dbReference type="GO" id="GO:0055085">
    <property type="term" value="P:transmembrane transport"/>
    <property type="evidence" value="ECO:0007669"/>
    <property type="project" value="UniProtKB-ARBA"/>
</dbReference>
<dbReference type="EMBL" id="CACRSV010000033">
    <property type="protein sequence ID" value="VYT17681.1"/>
    <property type="molecule type" value="Genomic_DNA"/>
</dbReference>
<dbReference type="PANTHER" id="PTHR43776:SF7">
    <property type="entry name" value="D,D-DIPEPTIDE TRANSPORT ATP-BINDING PROTEIN DDPF-RELATED"/>
    <property type="match status" value="1"/>
</dbReference>
<organism evidence="7">
    <name type="scientific">Bifidobacterium longum</name>
    <dbReference type="NCBI Taxonomy" id="216816"/>
    <lineage>
        <taxon>Bacteria</taxon>
        <taxon>Bacillati</taxon>
        <taxon>Actinomycetota</taxon>
        <taxon>Actinomycetes</taxon>
        <taxon>Bifidobacteriales</taxon>
        <taxon>Bifidobacteriaceae</taxon>
        <taxon>Bifidobacterium</taxon>
    </lineage>
</organism>
<dbReference type="InterPro" id="IPR003439">
    <property type="entry name" value="ABC_transporter-like_ATP-bd"/>
</dbReference>
<dbReference type="Proteomes" id="UP001277803">
    <property type="component" value="Unassembled WGS sequence"/>
</dbReference>
<feature type="domain" description="ABC transporter" evidence="5">
    <location>
        <begin position="270"/>
        <end position="517"/>
    </location>
</feature>
<dbReference type="RefSeq" id="WP_144169135.1">
    <property type="nucleotide sequence ID" value="NZ_CACRSV010000033.1"/>
</dbReference>
<evidence type="ECO:0000256" key="4">
    <source>
        <dbReference type="ARBA" id="ARBA00022840"/>
    </source>
</evidence>
<feature type="domain" description="ABC transporter" evidence="5">
    <location>
        <begin position="3"/>
        <end position="246"/>
    </location>
</feature>
<reference evidence="6" key="2">
    <citation type="submission" date="2023-10" db="EMBL/GenBank/DDBJ databases">
        <title>Rapid discrimination of Bifidobacterium longum Subspecies based on MALDI-TOF MS and Machine Learning.</title>
        <authorList>
            <person name="Chen J."/>
        </authorList>
    </citation>
    <scope>NUCLEOTIDE SEQUENCE</scope>
    <source>
        <strain evidence="6">YGMCC0039</strain>
    </source>
</reference>
<sequence length="522" mass="55248">MSVDVRGLKITIGGKPIVSDADMTIADGERVGLIGSSGSGKSMIAKAMLGLLPLTAVANGSIDMGGTEIIGASERALADLRGRYVGAVFQNPAASLNPVMTVAQQIALPLRLHYDLTKAERADRVNALLSKVGLDLDMAGKYPHELSGGQQQRVGIATALITSPRLIIADEPTTALDSITQRQIVDLLTSLVDDAGASMLFITHDFSVLARATTRCYVLDAGRIVESGPTADLLAAPTTPQAQRLVAAAQTLTLHTPRRIRMSNSSVPLLSARSITKSFGPRTARHQVLFDVSADVHAGECLAVIGGSGSGKSTLTRIMLGLESADSGSVEYEGQSIVGGRKSPGFAALRRESGLVFQDPFSSLDPRWQVAKSVAEPLSLQRRDLNNTDIDERVAAALTMAGLEPADFLNRYPIDLSGGQAQRVVIARAIINEPKVILADEPMSAIDVAARIQILDTFAAIRAARPSTAIIMVSHDLGVVQHIADRILVLHDGRLEETGPTAEVLGNPQSDYTRQLIEAASL</sequence>
<dbReference type="EMBL" id="JAWLRA010000001">
    <property type="protein sequence ID" value="MDW3125544.1"/>
    <property type="molecule type" value="Genomic_DNA"/>
</dbReference>
<dbReference type="Pfam" id="PF00005">
    <property type="entry name" value="ABC_tran"/>
    <property type="match status" value="2"/>
</dbReference>
<evidence type="ECO:0000256" key="1">
    <source>
        <dbReference type="ARBA" id="ARBA00005417"/>
    </source>
</evidence>
<gene>
    <name evidence="7" type="primary">gsiA_3</name>
    <name evidence="7" type="ORF">BLLFYP82_01991</name>
    <name evidence="6" type="ORF">RS890_00040</name>
</gene>
<evidence type="ECO:0000259" key="5">
    <source>
        <dbReference type="PROSITE" id="PS50893"/>
    </source>
</evidence>
<keyword evidence="7" id="KW-0378">Hydrolase</keyword>
<dbReference type="SMART" id="SM00382">
    <property type="entry name" value="AAA"/>
    <property type="match status" value="2"/>
</dbReference>
<evidence type="ECO:0000256" key="3">
    <source>
        <dbReference type="ARBA" id="ARBA00022741"/>
    </source>
</evidence>
<keyword evidence="2" id="KW-0813">Transport</keyword>
<evidence type="ECO:0000313" key="6">
    <source>
        <dbReference type="EMBL" id="MDW3125544.1"/>
    </source>
</evidence>
<keyword evidence="4 7" id="KW-0067">ATP-binding</keyword>